<dbReference type="RefSeq" id="WP_377098325.1">
    <property type="nucleotide sequence ID" value="NZ_JBHTHU010000005.1"/>
</dbReference>
<evidence type="ECO:0000313" key="1">
    <source>
        <dbReference type="EMBL" id="MFD0749714.1"/>
    </source>
</evidence>
<reference evidence="2" key="1">
    <citation type="journal article" date="2019" name="Int. J. Syst. Evol. Microbiol.">
        <title>The Global Catalogue of Microorganisms (GCM) 10K type strain sequencing project: providing services to taxonomists for standard genome sequencing and annotation.</title>
        <authorList>
            <consortium name="The Broad Institute Genomics Platform"/>
            <consortium name="The Broad Institute Genome Sequencing Center for Infectious Disease"/>
            <person name="Wu L."/>
            <person name="Ma J."/>
        </authorList>
    </citation>
    <scope>NUCLEOTIDE SEQUENCE [LARGE SCALE GENOMIC DNA]</scope>
    <source>
        <strain evidence="2">CCUG 63418</strain>
    </source>
</reference>
<comment type="caution">
    <text evidence="1">The sequence shown here is derived from an EMBL/GenBank/DDBJ whole genome shotgun (WGS) entry which is preliminary data.</text>
</comment>
<name>A0ABW2YTF1_9SPHI</name>
<dbReference type="PANTHER" id="PTHR37841">
    <property type="entry name" value="GLR2918 PROTEIN"/>
    <property type="match status" value="1"/>
</dbReference>
<evidence type="ECO:0000313" key="2">
    <source>
        <dbReference type="Proteomes" id="UP001596958"/>
    </source>
</evidence>
<accession>A0ABW2YTF1</accession>
<dbReference type="Proteomes" id="UP001596958">
    <property type="component" value="Unassembled WGS sequence"/>
</dbReference>
<gene>
    <name evidence="1" type="ORF">ACFQZS_06150</name>
</gene>
<proteinExistence type="predicted"/>
<protein>
    <submittedName>
        <fullName evidence="1">WG repeat-containing protein</fullName>
    </submittedName>
</protein>
<organism evidence="1 2">
    <name type="scientific">Mucilaginibacter calamicampi</name>
    <dbReference type="NCBI Taxonomy" id="1302352"/>
    <lineage>
        <taxon>Bacteria</taxon>
        <taxon>Pseudomonadati</taxon>
        <taxon>Bacteroidota</taxon>
        <taxon>Sphingobacteriia</taxon>
        <taxon>Sphingobacteriales</taxon>
        <taxon>Sphingobacteriaceae</taxon>
        <taxon>Mucilaginibacter</taxon>
    </lineage>
</organism>
<dbReference type="EMBL" id="JBHTHU010000005">
    <property type="protein sequence ID" value="MFD0749714.1"/>
    <property type="molecule type" value="Genomic_DNA"/>
</dbReference>
<dbReference type="InterPro" id="IPR032774">
    <property type="entry name" value="WG_beta_rep"/>
</dbReference>
<dbReference type="Pfam" id="PF14903">
    <property type="entry name" value="WG_beta_rep"/>
    <property type="match status" value="3"/>
</dbReference>
<dbReference type="PANTHER" id="PTHR37841:SF1">
    <property type="entry name" value="DUF3298 DOMAIN-CONTAINING PROTEIN"/>
    <property type="match status" value="1"/>
</dbReference>
<keyword evidence="2" id="KW-1185">Reference proteome</keyword>
<sequence length="286" mass="32691">MRLIILTVLIFFSFAFSSLGQGNGLYAFIGKNNKYGFIDKYGNVKVKPNYLRVNDFSDGLCFVSKEVSSKGYKWICIDTVGNEVFDIKDNFPETGFRESFARISSFTEQWFINKKGKKVFDKTWKDGQGNFKNGVAFVSDVEFTDFYPIDTNGKRLENSTYSRIIVNSKLADPVEANKDTLVKFKQDSLWGFKNLKGDVIIPPTFYLVDRFENGLCGVRIHYAPFVTINDFYLDAIINIKGQLVNQVPMHCYLGFQGDLIVYYGGFHFSGGIYYLDKNGRKVIPKE</sequence>